<dbReference type="AlphaFoldDB" id="A0A7E4VS19"/>
<sequence length="68" mass="7652">MMAPEGFQMLMQQFQRQMANPAFMQQMAAMQSLAVPPTADTIKPEVNDEVIDVTPKKKILSIDDILNN</sequence>
<organism evidence="1 2">
    <name type="scientific">Panagrellus redivivus</name>
    <name type="common">Microworm</name>
    <dbReference type="NCBI Taxonomy" id="6233"/>
    <lineage>
        <taxon>Eukaryota</taxon>
        <taxon>Metazoa</taxon>
        <taxon>Ecdysozoa</taxon>
        <taxon>Nematoda</taxon>
        <taxon>Chromadorea</taxon>
        <taxon>Rhabditida</taxon>
        <taxon>Tylenchina</taxon>
        <taxon>Panagrolaimomorpha</taxon>
        <taxon>Panagrolaimoidea</taxon>
        <taxon>Panagrolaimidae</taxon>
        <taxon>Panagrellus</taxon>
    </lineage>
</organism>
<evidence type="ECO:0000313" key="1">
    <source>
        <dbReference type="Proteomes" id="UP000492821"/>
    </source>
</evidence>
<reference evidence="2" key="2">
    <citation type="submission" date="2020-10" db="UniProtKB">
        <authorList>
            <consortium name="WormBaseParasite"/>
        </authorList>
    </citation>
    <scope>IDENTIFICATION</scope>
</reference>
<reference evidence="1" key="1">
    <citation type="journal article" date="2013" name="Genetics">
        <title>The draft genome and transcriptome of Panagrellus redivivus are shaped by the harsh demands of a free-living lifestyle.</title>
        <authorList>
            <person name="Srinivasan J."/>
            <person name="Dillman A.R."/>
            <person name="Macchietto M.G."/>
            <person name="Heikkinen L."/>
            <person name="Lakso M."/>
            <person name="Fracchia K.M."/>
            <person name="Antoshechkin I."/>
            <person name="Mortazavi A."/>
            <person name="Wong G."/>
            <person name="Sternberg P.W."/>
        </authorList>
    </citation>
    <scope>NUCLEOTIDE SEQUENCE [LARGE SCALE GENOMIC DNA]</scope>
    <source>
        <strain evidence="1">MT8872</strain>
    </source>
</reference>
<name>A0A7E4VS19_PANRE</name>
<proteinExistence type="predicted"/>
<protein>
    <submittedName>
        <fullName evidence="2">STI1 domain-containing protein</fullName>
    </submittedName>
</protein>
<evidence type="ECO:0000313" key="2">
    <source>
        <dbReference type="WBParaSite" id="Pan_g2555.t1"/>
    </source>
</evidence>
<dbReference type="WBParaSite" id="Pan_g2555.t1">
    <property type="protein sequence ID" value="Pan_g2555.t1"/>
    <property type="gene ID" value="Pan_g2555"/>
</dbReference>
<dbReference type="Proteomes" id="UP000492821">
    <property type="component" value="Unassembled WGS sequence"/>
</dbReference>
<accession>A0A7E4VS19</accession>
<keyword evidence="1" id="KW-1185">Reference proteome</keyword>